<name>A0A5B7IDC4_PORTR</name>
<feature type="region of interest" description="Disordered" evidence="1">
    <location>
        <begin position="1"/>
        <end position="70"/>
    </location>
</feature>
<feature type="compositionally biased region" description="Gly residues" evidence="1">
    <location>
        <begin position="144"/>
        <end position="153"/>
    </location>
</feature>
<evidence type="ECO:0000313" key="3">
    <source>
        <dbReference type="Proteomes" id="UP000324222"/>
    </source>
</evidence>
<comment type="caution">
    <text evidence="2">The sequence shown here is derived from an EMBL/GenBank/DDBJ whole genome shotgun (WGS) entry which is preliminary data.</text>
</comment>
<reference evidence="2 3" key="1">
    <citation type="submission" date="2019-05" db="EMBL/GenBank/DDBJ databases">
        <title>Another draft genome of Portunus trituberculatus and its Hox gene families provides insights of decapod evolution.</title>
        <authorList>
            <person name="Jeong J.-H."/>
            <person name="Song I."/>
            <person name="Kim S."/>
            <person name="Choi T."/>
            <person name="Kim D."/>
            <person name="Ryu S."/>
            <person name="Kim W."/>
        </authorList>
    </citation>
    <scope>NUCLEOTIDE SEQUENCE [LARGE SCALE GENOMIC DNA]</scope>
    <source>
        <tissue evidence="2">Muscle</tissue>
    </source>
</reference>
<feature type="region of interest" description="Disordered" evidence="1">
    <location>
        <begin position="129"/>
        <end position="153"/>
    </location>
</feature>
<keyword evidence="3" id="KW-1185">Reference proteome</keyword>
<evidence type="ECO:0000313" key="2">
    <source>
        <dbReference type="EMBL" id="MPC83481.1"/>
    </source>
</evidence>
<dbReference type="Proteomes" id="UP000324222">
    <property type="component" value="Unassembled WGS sequence"/>
</dbReference>
<accession>A0A5B7IDC4</accession>
<sequence>MSRGAGNTQGRSSVSSPRRLPSSSSSPRRGSPSTTSSSESTCTSRSSSYSSRGVSSSSSSSSRSLSATGGVGEAWMCSGARGGLASGARMASTENEEKLFLTTALKAELWLCRTASWPAAPAMLPHSAGGGGGARRGMAHTGSRGAGRHVGGLWRGRGGSPGGLQRAGHASRRGLAALTGNLCSCCRAPPTWSLRSALRAASANPGRAWGGWAGHIIARQPMWRHGRDHLARTISFMGRYSVAVLVWGTPGAESPLFHLNSPLCAGLIPPRAARQVTRR</sequence>
<feature type="compositionally biased region" description="Polar residues" evidence="1">
    <location>
        <begin position="1"/>
        <end position="10"/>
    </location>
</feature>
<protein>
    <submittedName>
        <fullName evidence="2">Uncharacterized protein</fullName>
    </submittedName>
</protein>
<dbReference type="AlphaFoldDB" id="A0A5B7IDC4"/>
<proteinExistence type="predicted"/>
<evidence type="ECO:0000256" key="1">
    <source>
        <dbReference type="SAM" id="MobiDB-lite"/>
    </source>
</evidence>
<gene>
    <name evidence="2" type="ORF">E2C01_078194</name>
</gene>
<feature type="compositionally biased region" description="Low complexity" evidence="1">
    <location>
        <begin position="11"/>
        <end position="66"/>
    </location>
</feature>
<organism evidence="2 3">
    <name type="scientific">Portunus trituberculatus</name>
    <name type="common">Swimming crab</name>
    <name type="synonym">Neptunus trituberculatus</name>
    <dbReference type="NCBI Taxonomy" id="210409"/>
    <lineage>
        <taxon>Eukaryota</taxon>
        <taxon>Metazoa</taxon>
        <taxon>Ecdysozoa</taxon>
        <taxon>Arthropoda</taxon>
        <taxon>Crustacea</taxon>
        <taxon>Multicrustacea</taxon>
        <taxon>Malacostraca</taxon>
        <taxon>Eumalacostraca</taxon>
        <taxon>Eucarida</taxon>
        <taxon>Decapoda</taxon>
        <taxon>Pleocyemata</taxon>
        <taxon>Brachyura</taxon>
        <taxon>Eubrachyura</taxon>
        <taxon>Portunoidea</taxon>
        <taxon>Portunidae</taxon>
        <taxon>Portuninae</taxon>
        <taxon>Portunus</taxon>
    </lineage>
</organism>
<dbReference type="EMBL" id="VSRR010062648">
    <property type="protein sequence ID" value="MPC83481.1"/>
    <property type="molecule type" value="Genomic_DNA"/>
</dbReference>